<feature type="transmembrane region" description="Helical" evidence="6">
    <location>
        <begin position="87"/>
        <end position="104"/>
    </location>
</feature>
<proteinExistence type="predicted"/>
<dbReference type="RefSeq" id="WP_192600695.1">
    <property type="nucleotide sequence ID" value="NZ_JADBEL010000051.1"/>
</dbReference>
<feature type="transmembrane region" description="Helical" evidence="6">
    <location>
        <begin position="52"/>
        <end position="75"/>
    </location>
</feature>
<dbReference type="InterPro" id="IPR011701">
    <property type="entry name" value="MFS"/>
</dbReference>
<protein>
    <submittedName>
        <fullName evidence="8">CP family cyanate transporter-like MFS transporter</fullName>
    </submittedName>
</protein>
<evidence type="ECO:0000256" key="1">
    <source>
        <dbReference type="ARBA" id="ARBA00004651"/>
    </source>
</evidence>
<dbReference type="Pfam" id="PF07690">
    <property type="entry name" value="MFS_1"/>
    <property type="match status" value="1"/>
</dbReference>
<feature type="domain" description="Major facilitator superfamily (MFS) profile" evidence="7">
    <location>
        <begin position="17"/>
        <end position="401"/>
    </location>
</feature>
<dbReference type="GO" id="GO:0005886">
    <property type="term" value="C:plasma membrane"/>
    <property type="evidence" value="ECO:0007669"/>
    <property type="project" value="UniProtKB-SubCell"/>
</dbReference>
<feature type="transmembrane region" description="Helical" evidence="6">
    <location>
        <begin position="171"/>
        <end position="192"/>
    </location>
</feature>
<dbReference type="AlphaFoldDB" id="A0A927MML7"/>
<dbReference type="InterPro" id="IPR052524">
    <property type="entry name" value="MFS_Cyanate_Porter"/>
</dbReference>
<gene>
    <name evidence="8" type="ORF">H4683_004242</name>
</gene>
<dbReference type="CDD" id="cd17339">
    <property type="entry name" value="MFS_NIMT_CynX_like"/>
    <property type="match status" value="1"/>
</dbReference>
<evidence type="ECO:0000256" key="4">
    <source>
        <dbReference type="ARBA" id="ARBA00022989"/>
    </source>
</evidence>
<keyword evidence="9" id="KW-1185">Reference proteome</keyword>
<feature type="transmembrane region" description="Helical" evidence="6">
    <location>
        <begin position="259"/>
        <end position="279"/>
    </location>
</feature>
<name>A0A927MML7_9BACL</name>
<feature type="transmembrane region" description="Helical" evidence="6">
    <location>
        <begin position="110"/>
        <end position="128"/>
    </location>
</feature>
<feature type="transmembrane region" description="Helical" evidence="6">
    <location>
        <begin position="353"/>
        <end position="369"/>
    </location>
</feature>
<dbReference type="PANTHER" id="PTHR23523:SF2">
    <property type="entry name" value="2-NITROIMIDAZOLE TRANSPORTER"/>
    <property type="match status" value="1"/>
</dbReference>
<reference evidence="8" key="1">
    <citation type="submission" date="2020-10" db="EMBL/GenBank/DDBJ databases">
        <title>Genomic Encyclopedia of Type Strains, Phase IV (KMG-IV): sequencing the most valuable type-strain genomes for metagenomic binning, comparative biology and taxonomic classification.</title>
        <authorList>
            <person name="Goeker M."/>
        </authorList>
    </citation>
    <scope>NUCLEOTIDE SEQUENCE</scope>
    <source>
        <strain evidence="8">DSM 13886</strain>
    </source>
</reference>
<evidence type="ECO:0000313" key="9">
    <source>
        <dbReference type="Proteomes" id="UP000658225"/>
    </source>
</evidence>
<dbReference type="Gene3D" id="1.20.1250.20">
    <property type="entry name" value="MFS general substrate transporter like domains"/>
    <property type="match status" value="1"/>
</dbReference>
<evidence type="ECO:0000256" key="2">
    <source>
        <dbReference type="ARBA" id="ARBA00022448"/>
    </source>
</evidence>
<dbReference type="GO" id="GO:0022857">
    <property type="term" value="F:transmembrane transporter activity"/>
    <property type="evidence" value="ECO:0007669"/>
    <property type="project" value="InterPro"/>
</dbReference>
<feature type="transmembrane region" description="Helical" evidence="6">
    <location>
        <begin position="375"/>
        <end position="396"/>
    </location>
</feature>
<accession>A0A927MML7</accession>
<evidence type="ECO:0000256" key="3">
    <source>
        <dbReference type="ARBA" id="ARBA00022692"/>
    </source>
</evidence>
<dbReference type="InterPro" id="IPR036259">
    <property type="entry name" value="MFS_trans_sf"/>
</dbReference>
<keyword evidence="2" id="KW-0813">Transport</keyword>
<keyword evidence="4 6" id="KW-1133">Transmembrane helix</keyword>
<feature type="transmembrane region" description="Helical" evidence="6">
    <location>
        <begin position="140"/>
        <end position="165"/>
    </location>
</feature>
<dbReference type="InterPro" id="IPR020846">
    <property type="entry name" value="MFS_dom"/>
</dbReference>
<feature type="transmembrane region" description="Helical" evidence="6">
    <location>
        <begin position="20"/>
        <end position="46"/>
    </location>
</feature>
<comment type="caution">
    <text evidence="8">The sequence shown here is derived from an EMBL/GenBank/DDBJ whole genome shotgun (WGS) entry which is preliminary data.</text>
</comment>
<feature type="transmembrane region" description="Helical" evidence="6">
    <location>
        <begin position="311"/>
        <end position="333"/>
    </location>
</feature>
<keyword evidence="5 6" id="KW-0472">Membrane</keyword>
<comment type="subcellular location">
    <subcellularLocation>
        <location evidence="1">Cell membrane</location>
        <topology evidence="1">Multi-pass membrane protein</topology>
    </subcellularLocation>
</comment>
<evidence type="ECO:0000259" key="7">
    <source>
        <dbReference type="PROSITE" id="PS50850"/>
    </source>
</evidence>
<feature type="transmembrane region" description="Helical" evidence="6">
    <location>
        <begin position="221"/>
        <end position="239"/>
    </location>
</feature>
<dbReference type="PANTHER" id="PTHR23523">
    <property type="match status" value="1"/>
</dbReference>
<keyword evidence="3 6" id="KW-0812">Transmembrane</keyword>
<sequence length="404" mass="43334">MDFDKDNSTVSKTNNRKIGLLLIGIILIGANLRAPLTSVGSLISFIRDDLGISNAVAGTITTLPLLAFAFLSPFAAKIAGRLGIERTIFYSLIVLTLGISIRSLPTVSTLFAGTLLIGLAIAIGNVLLPGFIKMNFPLRIGLMTGIYAVSMNIFAALAAGLSFPISSINGFGWRGALGVWGLLAFITLVIWLPQIRHGKQRNVNSTVAPSVKTTAIWRSPLAWKITIFMGLQSLIFYTLMTWLPDILRVHGYSSGSAGWMLFLLQFSIIPVTFIMPIVAGWMKNQVALTGFTALLFFVGIAGLLYGNHVFIPLWAVMIGIACGSSFSLSMMFFTLRTTDFQQAAKMSGMAQSFGYLLAATGPVLFGGLHDLTDSWTMPLVMLLGASIILLVVGIGAGKDGVVEQ</sequence>
<feature type="transmembrane region" description="Helical" evidence="6">
    <location>
        <begin position="286"/>
        <end position="305"/>
    </location>
</feature>
<evidence type="ECO:0000313" key="8">
    <source>
        <dbReference type="EMBL" id="MBE1557110.1"/>
    </source>
</evidence>
<dbReference type="SUPFAM" id="SSF103473">
    <property type="entry name" value="MFS general substrate transporter"/>
    <property type="match status" value="1"/>
</dbReference>
<evidence type="ECO:0000256" key="5">
    <source>
        <dbReference type="ARBA" id="ARBA00023136"/>
    </source>
</evidence>
<evidence type="ECO:0000256" key="6">
    <source>
        <dbReference type="SAM" id="Phobius"/>
    </source>
</evidence>
<dbReference type="PROSITE" id="PS50850">
    <property type="entry name" value="MFS"/>
    <property type="match status" value="1"/>
</dbReference>
<dbReference type="EMBL" id="JADBEL010000051">
    <property type="protein sequence ID" value="MBE1557110.1"/>
    <property type="molecule type" value="Genomic_DNA"/>
</dbReference>
<dbReference type="Proteomes" id="UP000658225">
    <property type="component" value="Unassembled WGS sequence"/>
</dbReference>
<organism evidence="8 9">
    <name type="scientific">Sporosarcina limicola</name>
    <dbReference type="NCBI Taxonomy" id="34101"/>
    <lineage>
        <taxon>Bacteria</taxon>
        <taxon>Bacillati</taxon>
        <taxon>Bacillota</taxon>
        <taxon>Bacilli</taxon>
        <taxon>Bacillales</taxon>
        <taxon>Caryophanaceae</taxon>
        <taxon>Sporosarcina</taxon>
    </lineage>
</organism>